<reference evidence="1 2" key="1">
    <citation type="journal article" date="2019" name="Sci. Rep.">
        <title>Orb-weaving spider Araneus ventricosus genome elucidates the spidroin gene catalogue.</title>
        <authorList>
            <person name="Kono N."/>
            <person name="Nakamura H."/>
            <person name="Ohtoshi R."/>
            <person name="Moran D.A.P."/>
            <person name="Shinohara A."/>
            <person name="Yoshida Y."/>
            <person name="Fujiwara M."/>
            <person name="Mori M."/>
            <person name="Tomita M."/>
            <person name="Arakawa K."/>
        </authorList>
    </citation>
    <scope>NUCLEOTIDE SEQUENCE [LARGE SCALE GENOMIC DNA]</scope>
</reference>
<keyword evidence="2" id="KW-1185">Reference proteome</keyword>
<gene>
    <name evidence="1" type="ORF">AVEN_188271_1</name>
</gene>
<evidence type="ECO:0000313" key="2">
    <source>
        <dbReference type="Proteomes" id="UP000499080"/>
    </source>
</evidence>
<sequence length="99" mass="11251">MVLAATRTEGIVPNYYSSLKGKRQVGKSLVSIINKSDVKLEYTGCPERPFTNFDGRSEAQKQAIFCMDRKHKGRRYTGLFVRELSKEKGATEVYNTNLQ</sequence>
<organism evidence="1 2">
    <name type="scientific">Araneus ventricosus</name>
    <name type="common">Orbweaver spider</name>
    <name type="synonym">Epeira ventricosa</name>
    <dbReference type="NCBI Taxonomy" id="182803"/>
    <lineage>
        <taxon>Eukaryota</taxon>
        <taxon>Metazoa</taxon>
        <taxon>Ecdysozoa</taxon>
        <taxon>Arthropoda</taxon>
        <taxon>Chelicerata</taxon>
        <taxon>Arachnida</taxon>
        <taxon>Araneae</taxon>
        <taxon>Araneomorphae</taxon>
        <taxon>Entelegynae</taxon>
        <taxon>Araneoidea</taxon>
        <taxon>Araneidae</taxon>
        <taxon>Araneus</taxon>
    </lineage>
</organism>
<evidence type="ECO:0000313" key="1">
    <source>
        <dbReference type="EMBL" id="GBO43059.1"/>
    </source>
</evidence>
<dbReference type="Proteomes" id="UP000499080">
    <property type="component" value="Unassembled WGS sequence"/>
</dbReference>
<dbReference type="AlphaFoldDB" id="A0A4Y2X0J5"/>
<dbReference type="EMBL" id="BGPR01069409">
    <property type="protein sequence ID" value="GBO43059.1"/>
    <property type="molecule type" value="Genomic_DNA"/>
</dbReference>
<accession>A0A4Y2X0J5</accession>
<proteinExistence type="predicted"/>
<comment type="caution">
    <text evidence="1">The sequence shown here is derived from an EMBL/GenBank/DDBJ whole genome shotgun (WGS) entry which is preliminary data.</text>
</comment>
<name>A0A4Y2X0J5_ARAVE</name>
<protein>
    <submittedName>
        <fullName evidence="1">Uncharacterized protein</fullName>
    </submittedName>
</protein>